<evidence type="ECO:0000256" key="3">
    <source>
        <dbReference type="ARBA" id="ARBA00022547"/>
    </source>
</evidence>
<evidence type="ECO:0000256" key="14">
    <source>
        <dbReference type="SAM" id="Coils"/>
    </source>
</evidence>
<evidence type="ECO:0000256" key="5">
    <source>
        <dbReference type="ARBA" id="ARBA00022781"/>
    </source>
</evidence>
<keyword evidence="9" id="KW-0066">ATP synthesis</keyword>
<dbReference type="PANTHER" id="PTHR33445:SF2">
    <property type="entry name" value="ATP SYNTHASE SUBUNIT B', CHLOROPLASTIC"/>
    <property type="match status" value="1"/>
</dbReference>
<accession>A0ABT7QQD2</accession>
<evidence type="ECO:0000256" key="6">
    <source>
        <dbReference type="ARBA" id="ARBA00022989"/>
    </source>
</evidence>
<keyword evidence="6" id="KW-1133">Transmembrane helix</keyword>
<keyword evidence="7 13" id="KW-0406">Ion transport</keyword>
<feature type="coiled-coil region" evidence="14">
    <location>
        <begin position="60"/>
        <end position="117"/>
    </location>
</feature>
<gene>
    <name evidence="15" type="ORF">PF327_00970</name>
</gene>
<evidence type="ECO:0000256" key="12">
    <source>
        <dbReference type="ARBA" id="ARBA00037847"/>
    </source>
</evidence>
<dbReference type="InterPro" id="IPR050059">
    <property type="entry name" value="ATP_synthase_B_chain"/>
</dbReference>
<evidence type="ECO:0000256" key="10">
    <source>
        <dbReference type="ARBA" id="ARBA00025198"/>
    </source>
</evidence>
<comment type="function">
    <text evidence="10">F(1)F(0) ATP synthase produces ATP from ADP in the presence of a proton or sodium gradient. F-type ATPases consist of two structural domains, F(1) containing the extramembraneous catalytic core and F(0) containing the membrane proton channel, linked together by a central stalk and a peripheral stalk. During catalysis, ATP synthesis in the catalytic domain of F(1) is coupled via a rotary mechanism of the central stalk subunits to proton translocation.</text>
</comment>
<protein>
    <submittedName>
        <fullName evidence="15">F0F1 ATP synthase subunit B</fullName>
    </submittedName>
</protein>
<evidence type="ECO:0000256" key="1">
    <source>
        <dbReference type="ARBA" id="ARBA00005513"/>
    </source>
</evidence>
<comment type="similarity">
    <text evidence="1 13">Belongs to the ATPase B chain family.</text>
</comment>
<keyword evidence="8" id="KW-0472">Membrane</keyword>
<keyword evidence="16" id="KW-1185">Reference proteome</keyword>
<dbReference type="InterPro" id="IPR035566">
    <property type="entry name" value="Ribosomal_protein_bL20_C"/>
</dbReference>
<evidence type="ECO:0000256" key="8">
    <source>
        <dbReference type="ARBA" id="ARBA00023136"/>
    </source>
</evidence>
<sequence length="140" mass="15811">MLDIQPPLMLFVLALFLTLLVLLNNMLFQPLVKFMDDRDHSIAKDLEAAKGLSGNSDELNAKADEIISNAKNEAAGIRQKAIDDEKTLAASRIETRQNELETEYNKFVEKLNSDKENLKNSLLSQMPLFKESLKAKFSKL</sequence>
<organism evidence="15 16">
    <name type="scientific">Sulfurovum xiamenensis</name>
    <dbReference type="NCBI Taxonomy" id="3019066"/>
    <lineage>
        <taxon>Bacteria</taxon>
        <taxon>Pseudomonadati</taxon>
        <taxon>Campylobacterota</taxon>
        <taxon>Epsilonproteobacteria</taxon>
        <taxon>Campylobacterales</taxon>
        <taxon>Sulfurovaceae</taxon>
        <taxon>Sulfurovum</taxon>
    </lineage>
</organism>
<keyword evidence="2 13" id="KW-0813">Transport</keyword>
<dbReference type="EMBL" id="JAQIBC010000001">
    <property type="protein sequence ID" value="MDM5262774.1"/>
    <property type="molecule type" value="Genomic_DNA"/>
</dbReference>
<name>A0ABT7QQD2_9BACT</name>
<evidence type="ECO:0000256" key="11">
    <source>
        <dbReference type="ARBA" id="ARBA00025614"/>
    </source>
</evidence>
<proteinExistence type="inferred from homology"/>
<dbReference type="Pfam" id="PF00430">
    <property type="entry name" value="ATP-synt_B"/>
    <property type="match status" value="1"/>
</dbReference>
<dbReference type="Gene3D" id="6.10.250.1580">
    <property type="match status" value="1"/>
</dbReference>
<evidence type="ECO:0000256" key="9">
    <source>
        <dbReference type="ARBA" id="ARBA00023310"/>
    </source>
</evidence>
<keyword evidence="4 13" id="KW-0812">Transmembrane</keyword>
<dbReference type="InterPro" id="IPR002146">
    <property type="entry name" value="ATP_synth_b/b'su_bac/chlpt"/>
</dbReference>
<comment type="function">
    <text evidence="11">Component of the F(0) channel, it forms part of the peripheral stalk, linking F(1) to F(0). The b'-subunit is a diverged and duplicated form of b found in plants and photosynthetic bacteria.</text>
</comment>
<keyword evidence="14" id="KW-0175">Coiled coil</keyword>
<evidence type="ECO:0000256" key="13">
    <source>
        <dbReference type="RuleBase" id="RU003848"/>
    </source>
</evidence>
<comment type="subcellular location">
    <subcellularLocation>
        <location evidence="12">Endomembrane system</location>
        <topology evidence="12">Single-pass membrane protein</topology>
    </subcellularLocation>
</comment>
<comment type="caution">
    <text evidence="15">The sequence shown here is derived from an EMBL/GenBank/DDBJ whole genome shotgun (WGS) entry which is preliminary data.</text>
</comment>
<keyword evidence="3 13" id="KW-0138">CF(0)</keyword>
<evidence type="ECO:0000256" key="4">
    <source>
        <dbReference type="ARBA" id="ARBA00022692"/>
    </source>
</evidence>
<evidence type="ECO:0000313" key="16">
    <source>
        <dbReference type="Proteomes" id="UP001169066"/>
    </source>
</evidence>
<dbReference type="NCBIfam" id="NF006293">
    <property type="entry name" value="PRK08476.1"/>
    <property type="match status" value="1"/>
</dbReference>
<dbReference type="RefSeq" id="WP_008243928.1">
    <property type="nucleotide sequence ID" value="NZ_JAQIBC010000001.1"/>
</dbReference>
<evidence type="ECO:0000256" key="7">
    <source>
        <dbReference type="ARBA" id="ARBA00023065"/>
    </source>
</evidence>
<dbReference type="SUPFAM" id="SSF74731">
    <property type="entry name" value="Ribosomal protein L20"/>
    <property type="match status" value="1"/>
</dbReference>
<evidence type="ECO:0000313" key="15">
    <source>
        <dbReference type="EMBL" id="MDM5262774.1"/>
    </source>
</evidence>
<reference evidence="15" key="1">
    <citation type="submission" date="2023-01" db="EMBL/GenBank/DDBJ databases">
        <title>Sulfurovum sp. XTW-4 genome assembly.</title>
        <authorList>
            <person name="Wang J."/>
        </authorList>
    </citation>
    <scope>NUCLEOTIDE SEQUENCE</scope>
    <source>
        <strain evidence="15">XTW-4</strain>
    </source>
</reference>
<dbReference type="Proteomes" id="UP001169066">
    <property type="component" value="Unassembled WGS sequence"/>
</dbReference>
<dbReference type="CDD" id="cd06503">
    <property type="entry name" value="ATP-synt_Fo_b"/>
    <property type="match status" value="1"/>
</dbReference>
<keyword evidence="5 13" id="KW-0375">Hydrogen ion transport</keyword>
<evidence type="ECO:0000256" key="2">
    <source>
        <dbReference type="ARBA" id="ARBA00022448"/>
    </source>
</evidence>
<dbReference type="PANTHER" id="PTHR33445">
    <property type="entry name" value="ATP SYNTHASE SUBUNIT B', CHLOROPLASTIC"/>
    <property type="match status" value="1"/>
</dbReference>